<organism evidence="2 3">
    <name type="scientific">Acrocarpospora phusangensis</name>
    <dbReference type="NCBI Taxonomy" id="1070424"/>
    <lineage>
        <taxon>Bacteria</taxon>
        <taxon>Bacillati</taxon>
        <taxon>Actinomycetota</taxon>
        <taxon>Actinomycetes</taxon>
        <taxon>Streptosporangiales</taxon>
        <taxon>Streptosporangiaceae</taxon>
        <taxon>Acrocarpospora</taxon>
    </lineage>
</organism>
<accession>A0A919QBP5</accession>
<dbReference type="EMBL" id="BOOA01000012">
    <property type="protein sequence ID" value="GIH23710.1"/>
    <property type="molecule type" value="Genomic_DNA"/>
</dbReference>
<comment type="caution">
    <text evidence="2">The sequence shown here is derived from an EMBL/GenBank/DDBJ whole genome shotgun (WGS) entry which is preliminary data.</text>
</comment>
<feature type="region of interest" description="Disordered" evidence="1">
    <location>
        <begin position="1"/>
        <end position="97"/>
    </location>
</feature>
<evidence type="ECO:0000256" key="1">
    <source>
        <dbReference type="SAM" id="MobiDB-lite"/>
    </source>
</evidence>
<reference evidence="2" key="1">
    <citation type="submission" date="2021-01" db="EMBL/GenBank/DDBJ databases">
        <title>Whole genome shotgun sequence of Acrocarpospora phusangensis NBRC 108782.</title>
        <authorList>
            <person name="Komaki H."/>
            <person name="Tamura T."/>
        </authorList>
    </citation>
    <scope>NUCLEOTIDE SEQUENCE</scope>
    <source>
        <strain evidence="2">NBRC 108782</strain>
    </source>
</reference>
<gene>
    <name evidence="2" type="ORF">Aph01nite_20200</name>
</gene>
<name>A0A919QBP5_9ACTN</name>
<keyword evidence="3" id="KW-1185">Reference proteome</keyword>
<sequence>MGTHRKISSGKRPWAGIPPGCPLGERAAQRQQGWVGGENHRRQPARRKRAERQLNKGGWEPTGKQRMGNHRKISSGKRPWAGIPPGCPLGERAAQRQ</sequence>
<proteinExistence type="predicted"/>
<protein>
    <submittedName>
        <fullName evidence="2">Uncharacterized protein</fullName>
    </submittedName>
</protein>
<dbReference type="Proteomes" id="UP000640052">
    <property type="component" value="Unassembled WGS sequence"/>
</dbReference>
<evidence type="ECO:0000313" key="3">
    <source>
        <dbReference type="Proteomes" id="UP000640052"/>
    </source>
</evidence>
<evidence type="ECO:0000313" key="2">
    <source>
        <dbReference type="EMBL" id="GIH23710.1"/>
    </source>
</evidence>
<dbReference type="AlphaFoldDB" id="A0A919QBP5"/>